<dbReference type="Proteomes" id="UP000198211">
    <property type="component" value="Unassembled WGS sequence"/>
</dbReference>
<organism evidence="2 3">
    <name type="scientific">Phytophthora megakarya</name>
    <dbReference type="NCBI Taxonomy" id="4795"/>
    <lineage>
        <taxon>Eukaryota</taxon>
        <taxon>Sar</taxon>
        <taxon>Stramenopiles</taxon>
        <taxon>Oomycota</taxon>
        <taxon>Peronosporomycetes</taxon>
        <taxon>Peronosporales</taxon>
        <taxon>Peronosporaceae</taxon>
        <taxon>Phytophthora</taxon>
    </lineage>
</organism>
<evidence type="ECO:0000256" key="1">
    <source>
        <dbReference type="SAM" id="MobiDB-lite"/>
    </source>
</evidence>
<reference evidence="3" key="1">
    <citation type="submission" date="2017-03" db="EMBL/GenBank/DDBJ databases">
        <title>Phytopthora megakarya and P. palmivora, two closely related causual agents of cacao black pod achieved similar genome size and gene model numbers by different mechanisms.</title>
        <authorList>
            <person name="Ali S."/>
            <person name="Shao J."/>
            <person name="Larry D.J."/>
            <person name="Kronmiller B."/>
            <person name="Shen D."/>
            <person name="Strem M.D."/>
            <person name="Melnick R.L."/>
            <person name="Guiltinan M.J."/>
            <person name="Tyler B.M."/>
            <person name="Meinhardt L.W."/>
            <person name="Bailey B.A."/>
        </authorList>
    </citation>
    <scope>NUCLEOTIDE SEQUENCE [LARGE SCALE GENOMIC DNA]</scope>
    <source>
        <strain evidence="3">zdho120</strain>
    </source>
</reference>
<keyword evidence="3" id="KW-1185">Reference proteome</keyword>
<gene>
    <name evidence="2" type="ORF">PHMEG_00026809</name>
</gene>
<comment type="caution">
    <text evidence="2">The sequence shown here is derived from an EMBL/GenBank/DDBJ whole genome shotgun (WGS) entry which is preliminary data.</text>
</comment>
<sequence length="84" mass="9139">MEPVTRSVDSATDGSPVDDDPRHVASTPTPTEHFDIDRSDNNAPPETHSDEKSPDTAVTDLEHTFMCVMHVLSTEGNDDTADDD</sequence>
<proteinExistence type="predicted"/>
<feature type="region of interest" description="Disordered" evidence="1">
    <location>
        <begin position="1"/>
        <end position="56"/>
    </location>
</feature>
<protein>
    <submittedName>
        <fullName evidence="2">Uncharacterized protein</fullName>
    </submittedName>
</protein>
<dbReference type="EMBL" id="NBNE01006627">
    <property type="protein sequence ID" value="OWZ01746.1"/>
    <property type="molecule type" value="Genomic_DNA"/>
</dbReference>
<dbReference type="AlphaFoldDB" id="A0A225V7J5"/>
<evidence type="ECO:0000313" key="3">
    <source>
        <dbReference type="Proteomes" id="UP000198211"/>
    </source>
</evidence>
<accession>A0A225V7J5</accession>
<name>A0A225V7J5_9STRA</name>
<evidence type="ECO:0000313" key="2">
    <source>
        <dbReference type="EMBL" id="OWZ01746.1"/>
    </source>
</evidence>